<proteinExistence type="predicted"/>
<feature type="binding site" evidence="1">
    <location>
        <position position="54"/>
    </location>
    <ligand>
        <name>ATP</name>
        <dbReference type="ChEBI" id="CHEBI:30616"/>
    </ligand>
</feature>
<dbReference type="GO" id="GO:0005524">
    <property type="term" value="F:ATP binding"/>
    <property type="evidence" value="ECO:0007669"/>
    <property type="project" value="UniProtKB-UniRule"/>
</dbReference>
<accession>A0A8H5IXD6</accession>
<protein>
    <recommendedName>
        <fullName evidence="5">Protein kinase domain-containing protein</fullName>
    </recommendedName>
</protein>
<name>A0A8H5IXD6_9HYPO</name>
<comment type="caution">
    <text evidence="3">The sequence shown here is derived from an EMBL/GenBank/DDBJ whole genome shotgun (WGS) entry which is preliminary data.</text>
</comment>
<evidence type="ECO:0000313" key="4">
    <source>
        <dbReference type="Proteomes" id="UP000522262"/>
    </source>
</evidence>
<sequence length="388" mass="45175">MPTPKPLPDCEGPKLECFTDDITKHNFKLLEYLGGGCHSKVLKAEIDDKIYVIKFFFRDTMHEPHFEMTPLDDYTIDADEYYPLVASDEMPQRVVDSLRLQATSFNNECRAYGRLKELGQEHLALKAHGYLRVYLHQIEEQLQDAYRRAYPAGPPRTAQFLMRHDDADAPIMAIVKDWVPDHRTTATTMTREAEHRQLRHLPRMLRNLRQLHRCGIVVRDLKAQQYYEGQLGDFSHSWTIPHVFGPEGGIRPPWTFASMAAWDLKCFQLMIDDANKSAQRAEPPLRKCNSCAWRNFERYSSLRPRPGTQRPFLPLLNYDDGREWELNYDPPYDPALFDWRAVQKRATNKSIGNIPKKESTGGVSKKRKATTTRRARQKKKGKSKTRKR</sequence>
<keyword evidence="1" id="KW-0547">Nucleotide-binding</keyword>
<dbReference type="PROSITE" id="PS00107">
    <property type="entry name" value="PROTEIN_KINASE_ATP"/>
    <property type="match status" value="1"/>
</dbReference>
<dbReference type="Proteomes" id="UP000522262">
    <property type="component" value="Unassembled WGS sequence"/>
</dbReference>
<dbReference type="InterPro" id="IPR011009">
    <property type="entry name" value="Kinase-like_dom_sf"/>
</dbReference>
<reference evidence="3 4" key="1">
    <citation type="submission" date="2020-05" db="EMBL/GenBank/DDBJ databases">
        <title>Identification and distribution of gene clusters putatively required for synthesis of sphingolipid metabolism inhibitors in phylogenetically diverse species of the filamentous fungus Fusarium.</title>
        <authorList>
            <person name="Kim H.-S."/>
            <person name="Busman M."/>
            <person name="Brown D.W."/>
            <person name="Divon H."/>
            <person name="Uhlig S."/>
            <person name="Proctor R.H."/>
        </authorList>
    </citation>
    <scope>NUCLEOTIDE SEQUENCE [LARGE SCALE GENOMIC DNA]</scope>
    <source>
        <strain evidence="3 4">NRRL 53147</strain>
    </source>
</reference>
<dbReference type="InterPro" id="IPR025213">
    <property type="entry name" value="Sim4_Fta2"/>
</dbReference>
<dbReference type="InterPro" id="IPR017441">
    <property type="entry name" value="Protein_kinase_ATP_BS"/>
</dbReference>
<keyword evidence="1" id="KW-0067">ATP-binding</keyword>
<feature type="region of interest" description="Disordered" evidence="2">
    <location>
        <begin position="348"/>
        <end position="388"/>
    </location>
</feature>
<evidence type="ECO:0008006" key="5">
    <source>
        <dbReference type="Google" id="ProtNLM"/>
    </source>
</evidence>
<organism evidence="3 4">
    <name type="scientific">Fusarium mexicanum</name>
    <dbReference type="NCBI Taxonomy" id="751941"/>
    <lineage>
        <taxon>Eukaryota</taxon>
        <taxon>Fungi</taxon>
        <taxon>Dikarya</taxon>
        <taxon>Ascomycota</taxon>
        <taxon>Pezizomycotina</taxon>
        <taxon>Sordariomycetes</taxon>
        <taxon>Hypocreomycetidae</taxon>
        <taxon>Hypocreales</taxon>
        <taxon>Nectriaceae</taxon>
        <taxon>Fusarium</taxon>
        <taxon>Fusarium fujikuroi species complex</taxon>
    </lineage>
</organism>
<gene>
    <name evidence="3" type="ORF">FMEXI_6579</name>
</gene>
<feature type="compositionally biased region" description="Basic residues" evidence="2">
    <location>
        <begin position="364"/>
        <end position="388"/>
    </location>
</feature>
<keyword evidence="4" id="KW-1185">Reference proteome</keyword>
<evidence type="ECO:0000256" key="2">
    <source>
        <dbReference type="SAM" id="MobiDB-lite"/>
    </source>
</evidence>
<evidence type="ECO:0000256" key="1">
    <source>
        <dbReference type="PROSITE-ProRule" id="PRU10141"/>
    </source>
</evidence>
<dbReference type="SUPFAM" id="SSF56112">
    <property type="entry name" value="Protein kinase-like (PK-like)"/>
    <property type="match status" value="1"/>
</dbReference>
<dbReference type="Pfam" id="PF13095">
    <property type="entry name" value="FTA2"/>
    <property type="match status" value="1"/>
</dbReference>
<dbReference type="EMBL" id="JAAOAM010000138">
    <property type="protein sequence ID" value="KAF5544466.1"/>
    <property type="molecule type" value="Genomic_DNA"/>
</dbReference>
<dbReference type="AlphaFoldDB" id="A0A8H5IXD6"/>
<evidence type="ECO:0000313" key="3">
    <source>
        <dbReference type="EMBL" id="KAF5544466.1"/>
    </source>
</evidence>